<evidence type="ECO:0000256" key="1">
    <source>
        <dbReference type="ARBA" id="ARBA00022729"/>
    </source>
</evidence>
<accession>A0A2N8ZN23</accession>
<dbReference type="RefSeq" id="WP_102525317.1">
    <property type="nucleotide sequence ID" value="NZ_LT960612.1"/>
</dbReference>
<keyword evidence="3" id="KW-1185">Reference proteome</keyword>
<evidence type="ECO:0000313" key="2">
    <source>
        <dbReference type="EMBL" id="SON53277.1"/>
    </source>
</evidence>
<organism evidence="2 3">
    <name type="scientific">Vibrio tapetis subsp. tapetis</name>
    <dbReference type="NCBI Taxonomy" id="1671868"/>
    <lineage>
        <taxon>Bacteria</taxon>
        <taxon>Pseudomonadati</taxon>
        <taxon>Pseudomonadota</taxon>
        <taxon>Gammaproteobacteria</taxon>
        <taxon>Vibrionales</taxon>
        <taxon>Vibrionaceae</taxon>
        <taxon>Vibrio</taxon>
    </lineage>
</organism>
<dbReference type="SUPFAM" id="SSF53850">
    <property type="entry name" value="Periplasmic binding protein-like II"/>
    <property type="match status" value="1"/>
</dbReference>
<dbReference type="Proteomes" id="UP000235828">
    <property type="component" value="Chromosome B"/>
</dbReference>
<sequence>MKRLIYGYLSSLLFIFGMGFFSSAYAKKEQLVILTTFSQEPLLPLVSEFNKIHQDLEVKIIHRRTSSSIQLLSKSYIDNIDLILTSSPYLMSHLIKANKLVDMPRRFKAPEWLMPYVLPLTNKVVTIGYSGAGIVWNQDYFDSHQLPLPQGFVSLIDPIYFGHVTMSTPSRSGTTQMMLESILAQYGWNQGWQIILNVAANFATISSRSFGVSDTISRGGLGVGPTIDSYAHILQRKLDYVRFSYDKDFTLMPTYVGMIKQTTNDEHALAFVEMLLSHKIQSQMLKNSFSKYSITDDQLVKNPHVSLDVDTLMRREVGINLLFDLAITKRLAFLSDTWLAIINSEQRFQLDPDKLLLIQQAKEHIFMMPVSLNEFDQKMAIFAELQSDNSVQGNAQFLASKEEWLHQIRSELNEHQTRANALLKQLNGSVNQ</sequence>
<dbReference type="Pfam" id="PF13343">
    <property type="entry name" value="SBP_bac_6"/>
    <property type="match status" value="1"/>
</dbReference>
<proteinExistence type="predicted"/>
<dbReference type="OrthoDB" id="305758at2"/>
<keyword evidence="1" id="KW-0732">Signal</keyword>
<dbReference type="PANTHER" id="PTHR30006">
    <property type="entry name" value="THIAMINE-BINDING PERIPLASMIC PROTEIN-RELATED"/>
    <property type="match status" value="1"/>
</dbReference>
<dbReference type="PANTHER" id="PTHR30006:SF25">
    <property type="entry name" value="PHOSPHOGLYCERATE TRANSPORT REGULATORY PROTEIN PGTC"/>
    <property type="match status" value="1"/>
</dbReference>
<dbReference type="KEGG" id="vta:B1666"/>
<reference evidence="2 3" key="1">
    <citation type="submission" date="2017-10" db="EMBL/GenBank/DDBJ databases">
        <authorList>
            <person name="Banno H."/>
            <person name="Chua N.-H."/>
        </authorList>
    </citation>
    <scope>NUCLEOTIDE SEQUENCE [LARGE SCALE GENOMIC DNA]</scope>
    <source>
        <strain evidence="2">Vibrio tapetis CECT4600</strain>
    </source>
</reference>
<protein>
    <submittedName>
        <fullName evidence="2">Putative ABC-type Fe3+ transport system, periplasmic component</fullName>
    </submittedName>
</protein>
<dbReference type="GO" id="GO:0030288">
    <property type="term" value="C:outer membrane-bounded periplasmic space"/>
    <property type="evidence" value="ECO:0007669"/>
    <property type="project" value="TreeGrafter"/>
</dbReference>
<dbReference type="AlphaFoldDB" id="A0A2N8ZN23"/>
<evidence type="ECO:0000313" key="3">
    <source>
        <dbReference type="Proteomes" id="UP000235828"/>
    </source>
</evidence>
<dbReference type="Gene3D" id="3.40.190.10">
    <property type="entry name" value="Periplasmic binding protein-like II"/>
    <property type="match status" value="2"/>
</dbReference>
<gene>
    <name evidence="2" type="ORF">VTAP4600_B1666</name>
</gene>
<dbReference type="EMBL" id="LT960612">
    <property type="protein sequence ID" value="SON53277.1"/>
    <property type="molecule type" value="Genomic_DNA"/>
</dbReference>
<name>A0A2N8ZN23_9VIBR</name>